<dbReference type="PIRSF" id="PIRSF002181">
    <property type="entry name" value="Ribosomal_L13"/>
    <property type="match status" value="1"/>
</dbReference>
<dbReference type="GO" id="GO:0017148">
    <property type="term" value="P:negative regulation of translation"/>
    <property type="evidence" value="ECO:0007669"/>
    <property type="project" value="TreeGrafter"/>
</dbReference>
<name>A0A1G2M181_9BACT</name>
<proteinExistence type="inferred from homology"/>
<dbReference type="AlphaFoldDB" id="A0A1G2M181"/>
<dbReference type="Gene3D" id="3.90.1180.10">
    <property type="entry name" value="Ribosomal protein L13"/>
    <property type="match status" value="1"/>
</dbReference>
<protein>
    <recommendedName>
        <fullName evidence="4">50S ribosomal protein L13</fullName>
    </recommendedName>
</protein>
<dbReference type="GO" id="GO:0003735">
    <property type="term" value="F:structural constituent of ribosome"/>
    <property type="evidence" value="ECO:0007669"/>
    <property type="project" value="InterPro"/>
</dbReference>
<dbReference type="InterPro" id="IPR005822">
    <property type="entry name" value="Ribosomal_uL13"/>
</dbReference>
<dbReference type="InterPro" id="IPR005823">
    <property type="entry name" value="Ribosomal_uL13_bac-type"/>
</dbReference>
<dbReference type="PANTHER" id="PTHR11545:SF2">
    <property type="entry name" value="LARGE RIBOSOMAL SUBUNIT PROTEIN UL13M"/>
    <property type="match status" value="1"/>
</dbReference>
<dbReference type="InterPro" id="IPR036899">
    <property type="entry name" value="Ribosomal_uL13_sf"/>
</dbReference>
<dbReference type="SUPFAM" id="SSF52161">
    <property type="entry name" value="Ribosomal protein L13"/>
    <property type="match status" value="1"/>
</dbReference>
<evidence type="ECO:0000256" key="3">
    <source>
        <dbReference type="ARBA" id="ARBA00023274"/>
    </source>
</evidence>
<evidence type="ECO:0000313" key="6">
    <source>
        <dbReference type="Proteomes" id="UP000178873"/>
    </source>
</evidence>
<organism evidence="5 6">
    <name type="scientific">Candidatus Taylorbacteria bacterium RIFCSPHIGHO2_01_FULL_46_22b</name>
    <dbReference type="NCBI Taxonomy" id="1802301"/>
    <lineage>
        <taxon>Bacteria</taxon>
        <taxon>Candidatus Tayloriibacteriota</taxon>
    </lineage>
</organism>
<evidence type="ECO:0000313" key="5">
    <source>
        <dbReference type="EMBL" id="OHA17650.1"/>
    </source>
</evidence>
<keyword evidence="3" id="KW-0687">Ribonucleoprotein</keyword>
<evidence type="ECO:0000256" key="2">
    <source>
        <dbReference type="ARBA" id="ARBA00022980"/>
    </source>
</evidence>
<comment type="caution">
    <text evidence="5">The sequence shown here is derived from an EMBL/GenBank/DDBJ whole genome shotgun (WGS) entry which is preliminary data.</text>
</comment>
<dbReference type="Pfam" id="PF00572">
    <property type="entry name" value="Ribosomal_L13"/>
    <property type="match status" value="1"/>
</dbReference>
<dbReference type="GO" id="GO:0005840">
    <property type="term" value="C:ribosome"/>
    <property type="evidence" value="ECO:0007669"/>
    <property type="project" value="UniProtKB-KW"/>
</dbReference>
<sequence>MKNHVIDATNKRLGRIASEAAKIIMGKDRADFARNTIPEVTVVIENASKIDISEKKLSTKEYDNYSGYAGGRKVLTASQVVEKKGYSELFRKAVYGMLPTNRLRAKMIKHLIVKE</sequence>
<evidence type="ECO:0000256" key="4">
    <source>
        <dbReference type="ARBA" id="ARBA00035499"/>
    </source>
</evidence>
<dbReference type="CDD" id="cd00392">
    <property type="entry name" value="Ribosomal_L13"/>
    <property type="match status" value="1"/>
</dbReference>
<evidence type="ECO:0000256" key="1">
    <source>
        <dbReference type="ARBA" id="ARBA00006227"/>
    </source>
</evidence>
<comment type="similarity">
    <text evidence="1">Belongs to the universal ribosomal protein uL13 family.</text>
</comment>
<dbReference type="NCBIfam" id="TIGR01066">
    <property type="entry name" value="rplM_bact"/>
    <property type="match status" value="1"/>
</dbReference>
<dbReference type="GO" id="GO:0006412">
    <property type="term" value="P:translation"/>
    <property type="evidence" value="ECO:0007669"/>
    <property type="project" value="InterPro"/>
</dbReference>
<gene>
    <name evidence="5" type="ORF">A2664_03455</name>
</gene>
<dbReference type="PANTHER" id="PTHR11545">
    <property type="entry name" value="RIBOSOMAL PROTEIN L13"/>
    <property type="match status" value="1"/>
</dbReference>
<dbReference type="EMBL" id="MHRF01000013">
    <property type="protein sequence ID" value="OHA17650.1"/>
    <property type="molecule type" value="Genomic_DNA"/>
</dbReference>
<reference evidence="5 6" key="1">
    <citation type="journal article" date="2016" name="Nat. Commun.">
        <title>Thousands of microbial genomes shed light on interconnected biogeochemical processes in an aquifer system.</title>
        <authorList>
            <person name="Anantharaman K."/>
            <person name="Brown C.T."/>
            <person name="Hug L.A."/>
            <person name="Sharon I."/>
            <person name="Castelle C.J."/>
            <person name="Probst A.J."/>
            <person name="Thomas B.C."/>
            <person name="Singh A."/>
            <person name="Wilkins M.J."/>
            <person name="Karaoz U."/>
            <person name="Brodie E.L."/>
            <person name="Williams K.H."/>
            <person name="Hubbard S.S."/>
            <person name="Banfield J.F."/>
        </authorList>
    </citation>
    <scope>NUCLEOTIDE SEQUENCE [LARGE SCALE GENOMIC DNA]</scope>
</reference>
<dbReference type="GO" id="GO:0003729">
    <property type="term" value="F:mRNA binding"/>
    <property type="evidence" value="ECO:0007669"/>
    <property type="project" value="TreeGrafter"/>
</dbReference>
<keyword evidence="2 5" id="KW-0689">Ribosomal protein</keyword>
<dbReference type="GO" id="GO:1990904">
    <property type="term" value="C:ribonucleoprotein complex"/>
    <property type="evidence" value="ECO:0007669"/>
    <property type="project" value="UniProtKB-KW"/>
</dbReference>
<accession>A0A1G2M181</accession>
<dbReference type="STRING" id="1802301.A2664_03455"/>
<dbReference type="Proteomes" id="UP000178873">
    <property type="component" value="Unassembled WGS sequence"/>
</dbReference>